<dbReference type="Proteomes" id="UP000792457">
    <property type="component" value="Unassembled WGS sequence"/>
</dbReference>
<accession>A0A8K0NYR3</accession>
<comment type="caution">
    <text evidence="3">The sequence shown here is derived from an EMBL/GenBank/DDBJ whole genome shotgun (WGS) entry which is preliminary data.</text>
</comment>
<feature type="region of interest" description="Disordered" evidence="1">
    <location>
        <begin position="251"/>
        <end position="370"/>
    </location>
</feature>
<evidence type="ECO:0000313" key="4">
    <source>
        <dbReference type="Proteomes" id="UP000792457"/>
    </source>
</evidence>
<proteinExistence type="predicted"/>
<feature type="compositionally biased region" description="Polar residues" evidence="1">
    <location>
        <begin position="146"/>
        <end position="161"/>
    </location>
</feature>
<feature type="compositionally biased region" description="Low complexity" evidence="1">
    <location>
        <begin position="187"/>
        <end position="196"/>
    </location>
</feature>
<name>A0A8K0NYR3_LADFU</name>
<feature type="compositionally biased region" description="Polar residues" evidence="1">
    <location>
        <begin position="309"/>
        <end position="320"/>
    </location>
</feature>
<organism evidence="3 4">
    <name type="scientific">Ladona fulva</name>
    <name type="common">Scarce chaser dragonfly</name>
    <name type="synonym">Libellula fulva</name>
    <dbReference type="NCBI Taxonomy" id="123851"/>
    <lineage>
        <taxon>Eukaryota</taxon>
        <taxon>Metazoa</taxon>
        <taxon>Ecdysozoa</taxon>
        <taxon>Arthropoda</taxon>
        <taxon>Hexapoda</taxon>
        <taxon>Insecta</taxon>
        <taxon>Pterygota</taxon>
        <taxon>Palaeoptera</taxon>
        <taxon>Odonata</taxon>
        <taxon>Epiprocta</taxon>
        <taxon>Anisoptera</taxon>
        <taxon>Libelluloidea</taxon>
        <taxon>Libellulidae</taxon>
        <taxon>Ladona</taxon>
    </lineage>
</organism>
<feature type="compositionally biased region" description="Polar residues" evidence="1">
    <location>
        <begin position="273"/>
        <end position="294"/>
    </location>
</feature>
<gene>
    <name evidence="3" type="ORF">J437_LFUL009685</name>
</gene>
<feature type="domain" description="DUF4812" evidence="2">
    <location>
        <begin position="357"/>
        <end position="423"/>
    </location>
</feature>
<dbReference type="EMBL" id="KZ308427">
    <property type="protein sequence ID" value="KAG8229370.1"/>
    <property type="molecule type" value="Genomic_DNA"/>
</dbReference>
<sequence>MESRIKHPGTVLPVPPRATAVSIRHKGAGPTHCTKSSIFRTVDPPPENPSTAIAPLGCKEEEKPKKKYNPRITKMDLAIGWDIKENGHGHTGPAGAAPSVFNIVPLTCHSAGDCGMPGGCGTPSANGSVKSPLQQKSNHIEDAPCSSKQNTPPDTKPSSALNSKPTTPPLSKPPSSQSSKQSRSKNSKPPSASKPSTAPHESYNQNRKNGSLRSWEKFGRPPVRKAWEEKENDSPNTIVELQNQFRGDEIKTCMPNGMESLPKVNNVRKRRSQSSPNLSRNAVQPQFQRSNPGTNHKACSACHDESKNKTNASPKTSESSAYKMAFKAGKLGNNRPMTAHPSGSGSTSSSQQDLKVKIPKPRPPFARRSYSISTLAPPFSLWPGNHKRGGRDYPDHWRLASVYQHAFKPVQNRTRPLLATVYQ</sequence>
<dbReference type="InterPro" id="IPR032084">
    <property type="entry name" value="DUF4812"/>
</dbReference>
<feature type="compositionally biased region" description="Polar residues" evidence="1">
    <location>
        <begin position="125"/>
        <end position="137"/>
    </location>
</feature>
<feature type="compositionally biased region" description="Basic and acidic residues" evidence="1">
    <location>
        <begin position="214"/>
        <end position="233"/>
    </location>
</feature>
<evidence type="ECO:0000313" key="3">
    <source>
        <dbReference type="EMBL" id="KAG8229370.1"/>
    </source>
</evidence>
<evidence type="ECO:0000256" key="1">
    <source>
        <dbReference type="SAM" id="MobiDB-lite"/>
    </source>
</evidence>
<keyword evidence="4" id="KW-1185">Reference proteome</keyword>
<reference evidence="3" key="2">
    <citation type="submission" date="2017-10" db="EMBL/GenBank/DDBJ databases">
        <title>Ladona fulva Genome sequencing and assembly.</title>
        <authorList>
            <person name="Murali S."/>
            <person name="Richards S."/>
            <person name="Bandaranaike D."/>
            <person name="Bellair M."/>
            <person name="Blankenburg K."/>
            <person name="Chao H."/>
            <person name="Dinh H."/>
            <person name="Doddapaneni H."/>
            <person name="Dugan-Rocha S."/>
            <person name="Elkadiri S."/>
            <person name="Gnanaolivu R."/>
            <person name="Hernandez B."/>
            <person name="Skinner E."/>
            <person name="Javaid M."/>
            <person name="Lee S."/>
            <person name="Li M."/>
            <person name="Ming W."/>
            <person name="Munidasa M."/>
            <person name="Muniz J."/>
            <person name="Nguyen L."/>
            <person name="Hughes D."/>
            <person name="Osuji N."/>
            <person name="Pu L.-L."/>
            <person name="Puazo M."/>
            <person name="Qu C."/>
            <person name="Quiroz J."/>
            <person name="Raj R."/>
            <person name="Weissenberger G."/>
            <person name="Xin Y."/>
            <person name="Zou X."/>
            <person name="Han Y."/>
            <person name="Worley K."/>
            <person name="Muzny D."/>
            <person name="Gibbs R."/>
        </authorList>
    </citation>
    <scope>NUCLEOTIDE SEQUENCE</scope>
    <source>
        <strain evidence="3">Sampled in the wild</strain>
    </source>
</reference>
<protein>
    <recommendedName>
        <fullName evidence="2">DUF4812 domain-containing protein</fullName>
    </recommendedName>
</protein>
<dbReference type="AlphaFoldDB" id="A0A8K0NYR3"/>
<evidence type="ECO:0000259" key="2">
    <source>
        <dbReference type="Pfam" id="PF16071"/>
    </source>
</evidence>
<dbReference type="Pfam" id="PF16071">
    <property type="entry name" value="DUF4812"/>
    <property type="match status" value="1"/>
</dbReference>
<dbReference type="OrthoDB" id="521617at2759"/>
<feature type="compositionally biased region" description="Polar residues" evidence="1">
    <location>
        <begin position="202"/>
        <end position="212"/>
    </location>
</feature>
<reference evidence="3" key="1">
    <citation type="submission" date="2013-04" db="EMBL/GenBank/DDBJ databases">
        <authorList>
            <person name="Qu J."/>
            <person name="Murali S.C."/>
            <person name="Bandaranaike D."/>
            <person name="Bellair M."/>
            <person name="Blankenburg K."/>
            <person name="Chao H."/>
            <person name="Dinh H."/>
            <person name="Doddapaneni H."/>
            <person name="Downs B."/>
            <person name="Dugan-Rocha S."/>
            <person name="Elkadiri S."/>
            <person name="Gnanaolivu R.D."/>
            <person name="Hernandez B."/>
            <person name="Javaid M."/>
            <person name="Jayaseelan J.C."/>
            <person name="Lee S."/>
            <person name="Li M."/>
            <person name="Ming W."/>
            <person name="Munidasa M."/>
            <person name="Muniz J."/>
            <person name="Nguyen L."/>
            <person name="Ongeri F."/>
            <person name="Osuji N."/>
            <person name="Pu L.-L."/>
            <person name="Puazo M."/>
            <person name="Qu C."/>
            <person name="Quiroz J."/>
            <person name="Raj R."/>
            <person name="Weissenberger G."/>
            <person name="Xin Y."/>
            <person name="Zou X."/>
            <person name="Han Y."/>
            <person name="Richards S."/>
            <person name="Worley K."/>
            <person name="Muzny D."/>
            <person name="Gibbs R."/>
        </authorList>
    </citation>
    <scope>NUCLEOTIDE SEQUENCE</scope>
    <source>
        <strain evidence="3">Sampled in the wild</strain>
    </source>
</reference>
<feature type="region of interest" description="Disordered" evidence="1">
    <location>
        <begin position="125"/>
        <end position="239"/>
    </location>
</feature>